<feature type="site" description="Electron transfer via tryptophanyl radical" evidence="9">
    <location>
        <position position="392"/>
    </location>
</feature>
<dbReference type="Gene3D" id="1.10.579.10">
    <property type="entry name" value="DNA Cyclobutane Dipyrimidine Photolyase, subunit A, domain 3"/>
    <property type="match status" value="1"/>
</dbReference>
<dbReference type="OrthoDB" id="9772484at2"/>
<keyword evidence="13" id="KW-1185">Reference proteome</keyword>
<dbReference type="PANTHER" id="PTHR11455:SF9">
    <property type="entry name" value="CRYPTOCHROME CIRCADIAN CLOCK 5 ISOFORM X1"/>
    <property type="match status" value="1"/>
</dbReference>
<comment type="cofactor">
    <cofactor evidence="1">
        <name>(6R)-5,10-methylene-5,6,7,8-tetrahydrofolate</name>
        <dbReference type="ChEBI" id="CHEBI:15636"/>
    </cofactor>
</comment>
<evidence type="ECO:0000256" key="2">
    <source>
        <dbReference type="ARBA" id="ARBA00013149"/>
    </source>
</evidence>
<sequence length="488" mass="54316">MPAFTTTNPVIVWFRSTDLRLSDNPALHAAASLGVPVLPLFVLEEVAGDPRPLGGASRWWLHGSLERLAADCAALGSPLILRRGDPAAEIDALRRASGAATVLWNRRYSPIHTARDAAIKDGLKRDGVEARSFCAHLLAEPWTVQNKSGGPFKVFTPFWRNLSADLAPPAPLPVPERLIPPASAPASDRLADWGLLPTAPDWAGGLRAAWVPGETAARARLTAFLEGPVATYATDRDRPDMMGTARLSPHLAFGEISPRQIWHATRHSADAHPERQKGAESFLREIGWREFNHHLLHHAPHMLDQPLDDRFADFPWLSDADGLAAWRRGRTGYPIVDAGMRELWETGWMHNRVRMIAASFLVKDLLLPWQVGEQWFWDTLVDADPANNAGGWQWVAGCGADAAPFFRVFNPVLQGEKFDPEGDYVRRFVPELRHLPSRWIHKPWEAPADVLRRAGLRLGDHYPKPIIDHGLARNRALTLFAERKGQTV</sequence>
<keyword evidence="12" id="KW-0456">Lyase</keyword>
<dbReference type="PROSITE" id="PS00394">
    <property type="entry name" value="DNA_PHOTOLYASES_1_1"/>
    <property type="match status" value="1"/>
</dbReference>
<evidence type="ECO:0000256" key="3">
    <source>
        <dbReference type="ARBA" id="ARBA00014046"/>
    </source>
</evidence>
<feature type="domain" description="Photolyase/cryptochrome alpha/beta" evidence="11">
    <location>
        <begin position="9"/>
        <end position="138"/>
    </location>
</feature>
<protein>
    <recommendedName>
        <fullName evidence="3">Deoxyribodipyrimidine photo-lyase</fullName>
        <ecNumber evidence="2">4.1.99.3</ecNumber>
    </recommendedName>
</protein>
<dbReference type="EC" id="4.1.99.3" evidence="2"/>
<evidence type="ECO:0000256" key="5">
    <source>
        <dbReference type="ARBA" id="ARBA00022827"/>
    </source>
</evidence>
<keyword evidence="6 10" id="KW-0157">Chromophore</keyword>
<accession>A0A3S0I0A3</accession>
<feature type="binding site" evidence="8">
    <location>
        <begin position="244"/>
        <end position="248"/>
    </location>
    <ligand>
        <name>FAD</name>
        <dbReference type="ChEBI" id="CHEBI:57692"/>
    </ligand>
</feature>
<dbReference type="Pfam" id="PF00875">
    <property type="entry name" value="DNA_photolyase"/>
    <property type="match status" value="1"/>
</dbReference>
<comment type="caution">
    <text evidence="12">The sequence shown here is derived from an EMBL/GenBank/DDBJ whole genome shotgun (WGS) entry which is preliminary data.</text>
</comment>
<dbReference type="GO" id="GO:0003677">
    <property type="term" value="F:DNA binding"/>
    <property type="evidence" value="ECO:0007669"/>
    <property type="project" value="TreeGrafter"/>
</dbReference>
<dbReference type="InterPro" id="IPR014729">
    <property type="entry name" value="Rossmann-like_a/b/a_fold"/>
</dbReference>
<feature type="site" description="Electron transfer via tryptophanyl radical" evidence="9">
    <location>
        <position position="369"/>
    </location>
</feature>
<dbReference type="PANTHER" id="PTHR11455">
    <property type="entry name" value="CRYPTOCHROME"/>
    <property type="match status" value="1"/>
</dbReference>
<dbReference type="Proteomes" id="UP000277007">
    <property type="component" value="Unassembled WGS sequence"/>
</dbReference>
<dbReference type="PRINTS" id="PR00147">
    <property type="entry name" value="DNAPHOTLYASE"/>
</dbReference>
<evidence type="ECO:0000256" key="8">
    <source>
        <dbReference type="PIRSR" id="PIRSR602081-1"/>
    </source>
</evidence>
<evidence type="ECO:0000256" key="6">
    <source>
        <dbReference type="ARBA" id="ARBA00022991"/>
    </source>
</evidence>
<comment type="catalytic activity">
    <reaction evidence="7">
        <text>cyclobutadipyrimidine (in DNA) = 2 pyrimidine residues (in DNA).</text>
        <dbReference type="EC" id="4.1.99.3"/>
    </reaction>
</comment>
<feature type="site" description="Electron transfer via tryptophanyl radical" evidence="9">
    <location>
        <position position="316"/>
    </location>
</feature>
<comment type="cofactor">
    <cofactor evidence="8">
        <name>FAD</name>
        <dbReference type="ChEBI" id="CHEBI:57692"/>
    </cofactor>
    <text evidence="8">Binds 1 FAD per subunit.</text>
</comment>
<evidence type="ECO:0000256" key="1">
    <source>
        <dbReference type="ARBA" id="ARBA00001932"/>
    </source>
</evidence>
<evidence type="ECO:0000256" key="9">
    <source>
        <dbReference type="PIRSR" id="PIRSR602081-2"/>
    </source>
</evidence>
<gene>
    <name evidence="12" type="ORF">EJ903_04360</name>
</gene>
<feature type="binding site" evidence="8">
    <location>
        <position position="232"/>
    </location>
    <ligand>
        <name>FAD</name>
        <dbReference type="ChEBI" id="CHEBI:57692"/>
    </ligand>
</feature>
<dbReference type="PROSITE" id="PS00691">
    <property type="entry name" value="DNA_PHOTOLYASES_1_2"/>
    <property type="match status" value="1"/>
</dbReference>
<dbReference type="Gene3D" id="1.25.40.80">
    <property type="match status" value="1"/>
</dbReference>
<comment type="similarity">
    <text evidence="10">Belongs to the DNA photolyase family.</text>
</comment>
<keyword evidence="5 8" id="KW-0274">FAD</keyword>
<dbReference type="InterPro" id="IPR036134">
    <property type="entry name" value="Crypto/Photolyase_FAD-like_sf"/>
</dbReference>
<dbReference type="GO" id="GO:0071949">
    <property type="term" value="F:FAD binding"/>
    <property type="evidence" value="ECO:0007669"/>
    <property type="project" value="TreeGrafter"/>
</dbReference>
<dbReference type="PROSITE" id="PS51645">
    <property type="entry name" value="PHR_CRY_ALPHA_BETA"/>
    <property type="match status" value="1"/>
</dbReference>
<dbReference type="Gene3D" id="3.40.50.620">
    <property type="entry name" value="HUPs"/>
    <property type="match status" value="1"/>
</dbReference>
<dbReference type="RefSeq" id="WP_126612453.1">
    <property type="nucleotide sequence ID" value="NZ_JBHUCY010000010.1"/>
</dbReference>
<evidence type="ECO:0000259" key="11">
    <source>
        <dbReference type="PROSITE" id="PS51645"/>
    </source>
</evidence>
<dbReference type="InterPro" id="IPR036155">
    <property type="entry name" value="Crypto/Photolyase_N_sf"/>
</dbReference>
<dbReference type="GO" id="GO:0003904">
    <property type="term" value="F:deoxyribodipyrimidine photo-lyase activity"/>
    <property type="evidence" value="ECO:0007669"/>
    <property type="project" value="UniProtKB-EC"/>
</dbReference>
<evidence type="ECO:0000313" key="13">
    <source>
        <dbReference type="Proteomes" id="UP000277007"/>
    </source>
</evidence>
<organism evidence="12 13">
    <name type="scientific">Azospirillum griseum</name>
    <dbReference type="NCBI Taxonomy" id="2496639"/>
    <lineage>
        <taxon>Bacteria</taxon>
        <taxon>Pseudomonadati</taxon>
        <taxon>Pseudomonadota</taxon>
        <taxon>Alphaproteobacteria</taxon>
        <taxon>Rhodospirillales</taxon>
        <taxon>Azospirillaceae</taxon>
        <taxon>Azospirillum</taxon>
    </lineage>
</organism>
<dbReference type="SUPFAM" id="SSF52425">
    <property type="entry name" value="Cryptochrome/photolyase, N-terminal domain"/>
    <property type="match status" value="1"/>
</dbReference>
<dbReference type="FunFam" id="1.10.579.10:FF:000003">
    <property type="entry name" value="Deoxyribodipyrimidine photo-lyase"/>
    <property type="match status" value="1"/>
</dbReference>
<dbReference type="InterPro" id="IPR002081">
    <property type="entry name" value="Cryptochrome/DNA_photolyase_1"/>
</dbReference>
<dbReference type="InterPro" id="IPR018394">
    <property type="entry name" value="DNA_photolyase_1_CS_C"/>
</dbReference>
<evidence type="ECO:0000256" key="4">
    <source>
        <dbReference type="ARBA" id="ARBA00022630"/>
    </source>
</evidence>
<evidence type="ECO:0000256" key="7">
    <source>
        <dbReference type="ARBA" id="ARBA00033999"/>
    </source>
</evidence>
<dbReference type="AlphaFoldDB" id="A0A3S0I0A3"/>
<dbReference type="GO" id="GO:0009416">
    <property type="term" value="P:response to light stimulus"/>
    <property type="evidence" value="ECO:0007669"/>
    <property type="project" value="TreeGrafter"/>
</dbReference>
<dbReference type="Pfam" id="PF03441">
    <property type="entry name" value="FAD_binding_7"/>
    <property type="match status" value="1"/>
</dbReference>
<dbReference type="InterPro" id="IPR006050">
    <property type="entry name" value="DNA_photolyase_N"/>
</dbReference>
<dbReference type="GO" id="GO:0000719">
    <property type="term" value="P:photoreactive repair"/>
    <property type="evidence" value="ECO:0007669"/>
    <property type="project" value="UniProtKB-ARBA"/>
</dbReference>
<dbReference type="EMBL" id="RXMA01000002">
    <property type="protein sequence ID" value="RTR23755.1"/>
    <property type="molecule type" value="Genomic_DNA"/>
</dbReference>
<reference evidence="12 13" key="1">
    <citation type="submission" date="2018-12" db="EMBL/GenBank/DDBJ databases">
        <authorList>
            <person name="Yang Y."/>
        </authorList>
    </citation>
    <scope>NUCLEOTIDE SEQUENCE [LARGE SCALE GENOMIC DNA]</scope>
    <source>
        <strain evidence="12 13">L-25-5w-1</strain>
    </source>
</reference>
<evidence type="ECO:0000256" key="10">
    <source>
        <dbReference type="RuleBase" id="RU004182"/>
    </source>
</evidence>
<name>A0A3S0I0A3_9PROT</name>
<feature type="binding site" evidence="8">
    <location>
        <position position="282"/>
    </location>
    <ligand>
        <name>FAD</name>
        <dbReference type="ChEBI" id="CHEBI:57692"/>
    </ligand>
</feature>
<dbReference type="SUPFAM" id="SSF48173">
    <property type="entry name" value="Cryptochrome/photolyase FAD-binding domain"/>
    <property type="match status" value="1"/>
</dbReference>
<dbReference type="InterPro" id="IPR005101">
    <property type="entry name" value="Cryptochr/Photolyase_FAD-bd"/>
</dbReference>
<keyword evidence="4 8" id="KW-0285">Flavoprotein</keyword>
<proteinExistence type="inferred from homology"/>
<feature type="binding site" evidence="8">
    <location>
        <begin position="382"/>
        <end position="384"/>
    </location>
    <ligand>
        <name>FAD</name>
        <dbReference type="ChEBI" id="CHEBI:57692"/>
    </ligand>
</feature>
<evidence type="ECO:0000313" key="12">
    <source>
        <dbReference type="EMBL" id="RTR23755.1"/>
    </source>
</evidence>